<comment type="similarity">
    <text evidence="2">Belongs to the TfdA dioxygenase family.</text>
</comment>
<dbReference type="SUPFAM" id="SSF51197">
    <property type="entry name" value="Clavaminate synthase-like"/>
    <property type="match status" value="1"/>
</dbReference>
<accession>A0A1E3PM34</accession>
<proteinExistence type="inferred from homology"/>
<evidence type="ECO:0000256" key="2">
    <source>
        <dbReference type="ARBA" id="ARBA00005896"/>
    </source>
</evidence>
<dbReference type="GO" id="GO:0005737">
    <property type="term" value="C:cytoplasm"/>
    <property type="evidence" value="ECO:0007669"/>
    <property type="project" value="TreeGrafter"/>
</dbReference>
<evidence type="ECO:0000256" key="6">
    <source>
        <dbReference type="ARBA" id="ARBA00023004"/>
    </source>
</evidence>
<organism evidence="8 9">
    <name type="scientific">Nadsonia fulvescens var. elongata DSM 6958</name>
    <dbReference type="NCBI Taxonomy" id="857566"/>
    <lineage>
        <taxon>Eukaryota</taxon>
        <taxon>Fungi</taxon>
        <taxon>Dikarya</taxon>
        <taxon>Ascomycota</taxon>
        <taxon>Saccharomycotina</taxon>
        <taxon>Dipodascomycetes</taxon>
        <taxon>Dipodascales</taxon>
        <taxon>Dipodascales incertae sedis</taxon>
        <taxon>Nadsonia</taxon>
    </lineage>
</organism>
<dbReference type="Gene3D" id="3.60.130.10">
    <property type="entry name" value="Clavaminate synthase-like"/>
    <property type="match status" value="2"/>
</dbReference>
<keyword evidence="5" id="KW-0560">Oxidoreductase</keyword>
<protein>
    <submittedName>
        <fullName evidence="8">TauD-domain-containing protein</fullName>
    </submittedName>
</protein>
<feature type="domain" description="TauD/TfdA-like" evidence="7">
    <location>
        <begin position="88"/>
        <end position="310"/>
    </location>
</feature>
<dbReference type="InterPro" id="IPR042098">
    <property type="entry name" value="TauD-like_sf"/>
</dbReference>
<dbReference type="OrthoDB" id="10257314at2759"/>
<dbReference type="EMBL" id="KV454408">
    <property type="protein sequence ID" value="ODQ66506.1"/>
    <property type="molecule type" value="Genomic_DNA"/>
</dbReference>
<dbReference type="AlphaFoldDB" id="A0A1E3PM34"/>
<sequence>MSAAIIEAIVEHRKQLRLDNIISTQDELIIEKEKLLILKSTLKYKAYAPVWNRNDDYEEAADFEHIDRGHFADPALPNLFPKDKETKNRGVQISELSDKSKDELALFVAQRGVVIFRGQDLIDKPITFVENLGRYFGVPQIHPTEPNVASSLELFSVYSPKGENTQNGFSNSRNNIGADTIYADTVQAYERLSPKFKKCLEGLRAVHIGVEQAFSVARGGITRRKGIKHDHPVVRTHPITKQKSLYVNPVFTRSIVDYKKEKSDFLLNFLYDQITKVGDIQYVWDNRVVQHAATLDWGDQNVTRHLVRITPQAEKPTEHFDF</sequence>
<name>A0A1E3PM34_9ASCO</name>
<keyword evidence="6" id="KW-0408">Iron</keyword>
<keyword evidence="4" id="KW-0223">Dioxygenase</keyword>
<evidence type="ECO:0000256" key="1">
    <source>
        <dbReference type="ARBA" id="ARBA00001954"/>
    </source>
</evidence>
<dbReference type="GO" id="GO:0016706">
    <property type="term" value="F:2-oxoglutarate-dependent dioxygenase activity"/>
    <property type="evidence" value="ECO:0007669"/>
    <property type="project" value="TreeGrafter"/>
</dbReference>
<keyword evidence="3" id="KW-0479">Metal-binding</keyword>
<dbReference type="PANTHER" id="PTHR30468:SF1">
    <property type="entry name" value="ALPHA-KETOGLUTARATE-DEPENDENT SULFONATE DIOXYGENASE"/>
    <property type="match status" value="1"/>
</dbReference>
<dbReference type="Proteomes" id="UP000095009">
    <property type="component" value="Unassembled WGS sequence"/>
</dbReference>
<dbReference type="GO" id="GO:0046872">
    <property type="term" value="F:metal ion binding"/>
    <property type="evidence" value="ECO:0007669"/>
    <property type="project" value="UniProtKB-KW"/>
</dbReference>
<dbReference type="InterPro" id="IPR003819">
    <property type="entry name" value="TauD/TfdA-like"/>
</dbReference>
<reference evidence="8 9" key="1">
    <citation type="journal article" date="2016" name="Proc. Natl. Acad. Sci. U.S.A.">
        <title>Comparative genomics of biotechnologically important yeasts.</title>
        <authorList>
            <person name="Riley R."/>
            <person name="Haridas S."/>
            <person name="Wolfe K.H."/>
            <person name="Lopes M.R."/>
            <person name="Hittinger C.T."/>
            <person name="Goeker M."/>
            <person name="Salamov A.A."/>
            <person name="Wisecaver J.H."/>
            <person name="Long T.M."/>
            <person name="Calvey C.H."/>
            <person name="Aerts A.L."/>
            <person name="Barry K.W."/>
            <person name="Choi C."/>
            <person name="Clum A."/>
            <person name="Coughlan A.Y."/>
            <person name="Deshpande S."/>
            <person name="Douglass A.P."/>
            <person name="Hanson S.J."/>
            <person name="Klenk H.-P."/>
            <person name="LaButti K.M."/>
            <person name="Lapidus A."/>
            <person name="Lindquist E.A."/>
            <person name="Lipzen A.M."/>
            <person name="Meier-Kolthoff J.P."/>
            <person name="Ohm R.A."/>
            <person name="Otillar R.P."/>
            <person name="Pangilinan J.L."/>
            <person name="Peng Y."/>
            <person name="Rokas A."/>
            <person name="Rosa C.A."/>
            <person name="Scheuner C."/>
            <person name="Sibirny A.A."/>
            <person name="Slot J.C."/>
            <person name="Stielow J.B."/>
            <person name="Sun H."/>
            <person name="Kurtzman C.P."/>
            <person name="Blackwell M."/>
            <person name="Grigoriev I.V."/>
            <person name="Jeffries T.W."/>
        </authorList>
    </citation>
    <scope>NUCLEOTIDE SEQUENCE [LARGE SCALE GENOMIC DNA]</scope>
    <source>
        <strain evidence="8 9">DSM 6958</strain>
    </source>
</reference>
<comment type="cofactor">
    <cofactor evidence="1">
        <name>Fe(2+)</name>
        <dbReference type="ChEBI" id="CHEBI:29033"/>
    </cofactor>
</comment>
<gene>
    <name evidence="8" type="ORF">NADFUDRAFT_73704</name>
</gene>
<dbReference type="STRING" id="857566.A0A1E3PM34"/>
<evidence type="ECO:0000313" key="9">
    <source>
        <dbReference type="Proteomes" id="UP000095009"/>
    </source>
</evidence>
<evidence type="ECO:0000256" key="4">
    <source>
        <dbReference type="ARBA" id="ARBA00022964"/>
    </source>
</evidence>
<keyword evidence="9" id="KW-1185">Reference proteome</keyword>
<evidence type="ECO:0000313" key="8">
    <source>
        <dbReference type="EMBL" id="ODQ66506.1"/>
    </source>
</evidence>
<dbReference type="PANTHER" id="PTHR30468">
    <property type="entry name" value="ALPHA-KETOGLUTARATE-DEPENDENT SULFONATE DIOXYGENASE"/>
    <property type="match status" value="1"/>
</dbReference>
<evidence type="ECO:0000256" key="3">
    <source>
        <dbReference type="ARBA" id="ARBA00022723"/>
    </source>
</evidence>
<dbReference type="Pfam" id="PF02668">
    <property type="entry name" value="TauD"/>
    <property type="match status" value="1"/>
</dbReference>
<dbReference type="InterPro" id="IPR051323">
    <property type="entry name" value="AtsK-like"/>
</dbReference>
<evidence type="ECO:0000256" key="5">
    <source>
        <dbReference type="ARBA" id="ARBA00023002"/>
    </source>
</evidence>
<evidence type="ECO:0000259" key="7">
    <source>
        <dbReference type="Pfam" id="PF02668"/>
    </source>
</evidence>